<comment type="caution">
    <text evidence="1">The sequence shown here is derived from an EMBL/GenBank/DDBJ whole genome shotgun (WGS) entry which is preliminary data.</text>
</comment>
<dbReference type="AlphaFoldDB" id="A0A0A2MZK3"/>
<gene>
    <name evidence="1" type="ORF">Q767_04075</name>
</gene>
<dbReference type="PATRIC" id="fig|1107311.5.peg.1979"/>
<dbReference type="eggNOG" id="ENOG5032SNW">
    <property type="taxonomic scope" value="Bacteria"/>
</dbReference>
<protein>
    <submittedName>
        <fullName evidence="1">Uncharacterized protein</fullName>
    </submittedName>
</protein>
<dbReference type="Proteomes" id="UP000030149">
    <property type="component" value="Unassembled WGS sequence"/>
</dbReference>
<organism evidence="1 2">
    <name type="scientific">Flavobacterium enshiense DK69</name>
    <dbReference type="NCBI Taxonomy" id="1107311"/>
    <lineage>
        <taxon>Bacteria</taxon>
        <taxon>Pseudomonadati</taxon>
        <taxon>Bacteroidota</taxon>
        <taxon>Flavobacteriia</taxon>
        <taxon>Flavobacteriales</taxon>
        <taxon>Flavobacteriaceae</taxon>
        <taxon>Flavobacterium</taxon>
    </lineage>
</organism>
<evidence type="ECO:0000313" key="2">
    <source>
        <dbReference type="Proteomes" id="UP000030149"/>
    </source>
</evidence>
<accession>A0A0A2MZK3</accession>
<dbReference type="RefSeq" id="WP_035629884.1">
    <property type="nucleotide sequence ID" value="NZ_AVCS01000003.1"/>
</dbReference>
<sequence length="187" mass="22037">MNLIPAFQPKKEAFKNTFCIFREVPLSEIEHLEQRFKSESGSAYYYTAEGMYRLSNHWGRLANSKWRLLAMDSPMSSKIKLGFAKWEDFYPDNATEKLYYIEADFENQTANYYHKSCSDYNGTTLLRTTSGTRKRLKNIRNILTLTQWATHYDQDIEVLRKRIVSELISTDKTLEVIKREVIDSFQS</sequence>
<dbReference type="OrthoDB" id="1187827at2"/>
<name>A0A0A2MZK3_9FLAO</name>
<reference evidence="2" key="1">
    <citation type="submission" date="2013-09" db="EMBL/GenBank/DDBJ databases">
        <authorList>
            <person name="Zeng Z."/>
            <person name="Chen C."/>
        </authorList>
    </citation>
    <scope>NUCLEOTIDE SEQUENCE [LARGE SCALE GENOMIC DNA]</scope>
    <source>
        <strain evidence="2">DK69</strain>
    </source>
</reference>
<evidence type="ECO:0000313" key="1">
    <source>
        <dbReference type="EMBL" id="KGO96883.1"/>
    </source>
</evidence>
<dbReference type="EMBL" id="JRLZ01000003">
    <property type="protein sequence ID" value="KGO96883.1"/>
    <property type="molecule type" value="Genomic_DNA"/>
</dbReference>
<proteinExistence type="predicted"/>
<reference evidence="1 2" key="2">
    <citation type="journal article" date="2015" name="Stand. Genomic Sci.">
        <title>High quality draft genomic sequence of Flavobacterium enshiense DK69(T) and comparison among Flavobacterium genomes.</title>
        <authorList>
            <person name="Zeng Z."/>
            <person name="Chen C."/>
            <person name="Du H."/>
            <person name="Wang G."/>
            <person name="Li M."/>
        </authorList>
    </citation>
    <scope>NUCLEOTIDE SEQUENCE [LARGE SCALE GENOMIC DNA]</scope>
    <source>
        <strain evidence="1 2">DK69</strain>
    </source>
</reference>
<keyword evidence="2" id="KW-1185">Reference proteome</keyword>